<accession>A0AAU9K9V1</accession>
<name>A0AAU9K9V1_9CILI</name>
<protein>
    <submittedName>
        <fullName evidence="2">Uncharacterized protein</fullName>
    </submittedName>
</protein>
<evidence type="ECO:0000256" key="1">
    <source>
        <dbReference type="SAM" id="Phobius"/>
    </source>
</evidence>
<keyword evidence="1" id="KW-1133">Transmembrane helix</keyword>
<reference evidence="2" key="1">
    <citation type="submission" date="2021-09" db="EMBL/GenBank/DDBJ databases">
        <authorList>
            <consortium name="AG Swart"/>
            <person name="Singh M."/>
            <person name="Singh A."/>
            <person name="Seah K."/>
            <person name="Emmerich C."/>
        </authorList>
    </citation>
    <scope>NUCLEOTIDE SEQUENCE</scope>
    <source>
        <strain evidence="2">ATCC30299</strain>
    </source>
</reference>
<proteinExistence type="predicted"/>
<dbReference type="AlphaFoldDB" id="A0AAU9K9V1"/>
<dbReference type="EMBL" id="CAJZBQ010000060">
    <property type="protein sequence ID" value="CAG9334804.1"/>
    <property type="molecule type" value="Genomic_DNA"/>
</dbReference>
<feature type="transmembrane region" description="Helical" evidence="1">
    <location>
        <begin position="66"/>
        <end position="84"/>
    </location>
</feature>
<feature type="transmembrane region" description="Helical" evidence="1">
    <location>
        <begin position="40"/>
        <end position="60"/>
    </location>
</feature>
<feature type="transmembrane region" description="Helical" evidence="1">
    <location>
        <begin position="157"/>
        <end position="173"/>
    </location>
</feature>
<evidence type="ECO:0000313" key="3">
    <source>
        <dbReference type="Proteomes" id="UP001162131"/>
    </source>
</evidence>
<keyword evidence="3" id="KW-1185">Reference proteome</keyword>
<dbReference type="Proteomes" id="UP001162131">
    <property type="component" value="Unassembled WGS sequence"/>
</dbReference>
<comment type="caution">
    <text evidence="2">The sequence shown here is derived from an EMBL/GenBank/DDBJ whole genome shotgun (WGS) entry which is preliminary data.</text>
</comment>
<feature type="transmembrane region" description="Helical" evidence="1">
    <location>
        <begin position="134"/>
        <end position="151"/>
    </location>
</feature>
<keyword evidence="1" id="KW-0472">Membrane</keyword>
<keyword evidence="1" id="KW-0812">Transmembrane</keyword>
<gene>
    <name evidence="2" type="ORF">BSTOLATCC_MIC62389</name>
</gene>
<sequence>MARKSFRNLSINDSCYYQDSFLGFIDKSYENLFLVDTGSIYSTSFQGLFVWLIFVNIFLYECSEGINTYIILGFTTLSLLLYFMKLDRYMATSIFGDILCTVFQLKTIETGSLIECVGAFFPSFLLNILGIRKWMVFFIFSLLKLWIFYFTNNTQPSVMFFIIISYTILNYFIEKEIRDFWVLFHSYKKGFEQHDDIFMYTPNGLYIVDEERHILYHNIRAAEVAFFIGKADISRLEKFEDMFDDDHRTHVKRMVLETIKWEKRTEEVIIRKKDKENNSIVTLQFNFDCIDFKGKKCTKVVCANISNAALQDTFISNCYKDSLGSIEKFSKHLFQAFKLNEKVHKELLTKIYEIQHRLRTFYLIQCKLLSKIEIKKDYFDIQREIFNTIEGIFLKAAKRDLVITLNLSQNIPDCLIGDRTLHNYLVYSALDFIIKKSKKKSKISLSASIDSLKKSEIIVKYEICFASSSITQDELDCLFQIRQQASRRKTFNDLILIQQNYGSELLMFDSLVCLLRGYIDAKVTEKICIITINLPVIPVERKSTSKLELITGFCTQESDNEFRWKFEKKEIDEVIKEAPEEVSPLQNEVKEWKILLLCSQKDREKSIKNALKKGITEDLASVNSAELGAYLYEKEAKKGENFNIVFIDFKVPKWENILKIKEIENANEYQKSLFYGITDREEFEEDDFISQFDGIGNFNVVKFPIDIGIIKNDLGINDNQMI</sequence>
<organism evidence="2 3">
    <name type="scientific">Blepharisma stoltei</name>
    <dbReference type="NCBI Taxonomy" id="1481888"/>
    <lineage>
        <taxon>Eukaryota</taxon>
        <taxon>Sar</taxon>
        <taxon>Alveolata</taxon>
        <taxon>Ciliophora</taxon>
        <taxon>Postciliodesmatophora</taxon>
        <taxon>Heterotrichea</taxon>
        <taxon>Heterotrichida</taxon>
        <taxon>Blepharismidae</taxon>
        <taxon>Blepharisma</taxon>
    </lineage>
</organism>
<evidence type="ECO:0000313" key="2">
    <source>
        <dbReference type="EMBL" id="CAG9334804.1"/>
    </source>
</evidence>